<feature type="transmembrane region" description="Helical" evidence="1">
    <location>
        <begin position="113"/>
        <end position="131"/>
    </location>
</feature>
<name>A0AAU9C4C9_9GAMM</name>
<feature type="transmembrane region" description="Helical" evidence="1">
    <location>
        <begin position="41"/>
        <end position="60"/>
    </location>
</feature>
<keyword evidence="1" id="KW-1133">Transmembrane helix</keyword>
<dbReference type="Proteomes" id="UP001321825">
    <property type="component" value="Chromosome"/>
</dbReference>
<dbReference type="EMBL" id="AP024714">
    <property type="protein sequence ID" value="BCX82029.1"/>
    <property type="molecule type" value="Genomic_DNA"/>
</dbReference>
<keyword evidence="1" id="KW-0472">Membrane</keyword>
<organism evidence="2 3">
    <name type="scientific">Methylomarinovum caldicuralii</name>
    <dbReference type="NCBI Taxonomy" id="438856"/>
    <lineage>
        <taxon>Bacteria</taxon>
        <taxon>Pseudomonadati</taxon>
        <taxon>Pseudomonadota</taxon>
        <taxon>Gammaproteobacteria</taxon>
        <taxon>Methylococcales</taxon>
        <taxon>Methylothermaceae</taxon>
        <taxon>Methylomarinovum</taxon>
    </lineage>
</organism>
<dbReference type="KEGG" id="mcau:MIT9_P1611"/>
<feature type="transmembrane region" description="Helical" evidence="1">
    <location>
        <begin position="81"/>
        <end position="107"/>
    </location>
</feature>
<proteinExistence type="predicted"/>
<reference evidence="3" key="1">
    <citation type="journal article" date="2024" name="Int. J. Syst. Evol. Microbiol.">
        <title>Methylomarinovum tepidoasis sp. nov., a moderately thermophilic methanotroph of the family Methylothermaceae isolated from a deep-sea hydrothermal field.</title>
        <authorList>
            <person name="Hirayama H."/>
            <person name="Takaki Y."/>
            <person name="Abe M."/>
            <person name="Miyazaki M."/>
            <person name="Uematsu K."/>
            <person name="Matsui Y."/>
            <person name="Takai K."/>
        </authorList>
    </citation>
    <scope>NUCLEOTIDE SEQUENCE [LARGE SCALE GENOMIC DNA]</scope>
    <source>
        <strain evidence="3">IT-9</strain>
    </source>
</reference>
<keyword evidence="3" id="KW-1185">Reference proteome</keyword>
<accession>A0AAU9C4C9</accession>
<sequence length="192" mass="20910">MQAWRKPLQSLVAILFTWLIGVVVASSDLFAETPLLRGLSLADLALFLTQLVILVLLFVLARQIQAALPENGRIASFLRAILPPLATLVILLLAQNLILDIVAPYLALWGEHLLVLLFWLLVIATAAWLVWTSYCHAPELIAGVLAFGGKLGQLPKKLNTCPACGAHRRDDGPYCSYCGTRLETGDSPAEKS</sequence>
<dbReference type="RefSeq" id="WP_317704440.1">
    <property type="nucleotide sequence ID" value="NZ_AP024714.1"/>
</dbReference>
<dbReference type="AlphaFoldDB" id="A0AAU9C4C9"/>
<evidence type="ECO:0000313" key="3">
    <source>
        <dbReference type="Proteomes" id="UP001321825"/>
    </source>
</evidence>
<keyword evidence="1" id="KW-0812">Transmembrane</keyword>
<gene>
    <name evidence="2" type="ORF">MIT9_P1611</name>
</gene>
<evidence type="ECO:0000313" key="2">
    <source>
        <dbReference type="EMBL" id="BCX82029.1"/>
    </source>
</evidence>
<protein>
    <recommendedName>
        <fullName evidence="4">Zinc ribbon domain-containing protein</fullName>
    </recommendedName>
</protein>
<evidence type="ECO:0008006" key="4">
    <source>
        <dbReference type="Google" id="ProtNLM"/>
    </source>
</evidence>
<evidence type="ECO:0000256" key="1">
    <source>
        <dbReference type="SAM" id="Phobius"/>
    </source>
</evidence>